<dbReference type="EMBL" id="MSFU01000019">
    <property type="protein sequence ID" value="PWY68765.1"/>
    <property type="molecule type" value="Genomic_DNA"/>
</dbReference>
<evidence type="ECO:0000313" key="3">
    <source>
        <dbReference type="EMBL" id="PWY68765.1"/>
    </source>
</evidence>
<dbReference type="PANTHER" id="PTHR48081:SF8">
    <property type="entry name" value="ALPHA_BETA HYDROLASE FOLD-3 DOMAIN-CONTAINING PROTEIN-RELATED"/>
    <property type="match status" value="1"/>
</dbReference>
<dbReference type="InterPro" id="IPR029058">
    <property type="entry name" value="AB_hydrolase_fold"/>
</dbReference>
<dbReference type="GO" id="GO:0016787">
    <property type="term" value="F:hydrolase activity"/>
    <property type="evidence" value="ECO:0007669"/>
    <property type="project" value="UniProtKB-KW"/>
</dbReference>
<evidence type="ECO:0000259" key="2">
    <source>
        <dbReference type="Pfam" id="PF07859"/>
    </source>
</evidence>
<keyword evidence="4" id="KW-1185">Reference proteome</keyword>
<evidence type="ECO:0000313" key="4">
    <source>
        <dbReference type="Proteomes" id="UP000246171"/>
    </source>
</evidence>
<dbReference type="RefSeq" id="XP_025386138.1">
    <property type="nucleotide sequence ID" value="XM_025529631.1"/>
</dbReference>
<proteinExistence type="predicted"/>
<dbReference type="Gene3D" id="3.40.50.1820">
    <property type="entry name" value="alpha/beta hydrolase"/>
    <property type="match status" value="1"/>
</dbReference>
<feature type="domain" description="Alpha/beta hydrolase fold-3" evidence="2">
    <location>
        <begin position="95"/>
        <end position="307"/>
    </location>
</feature>
<gene>
    <name evidence="3" type="ORF">BO83DRAFT_364629</name>
</gene>
<evidence type="ECO:0000256" key="1">
    <source>
        <dbReference type="ARBA" id="ARBA00022801"/>
    </source>
</evidence>
<accession>A0A317V3W1</accession>
<organism evidence="3 4">
    <name type="scientific">Aspergillus eucalypticola (strain CBS 122712 / IBT 29274)</name>
    <dbReference type="NCBI Taxonomy" id="1448314"/>
    <lineage>
        <taxon>Eukaryota</taxon>
        <taxon>Fungi</taxon>
        <taxon>Dikarya</taxon>
        <taxon>Ascomycota</taxon>
        <taxon>Pezizomycotina</taxon>
        <taxon>Eurotiomycetes</taxon>
        <taxon>Eurotiomycetidae</taxon>
        <taxon>Eurotiales</taxon>
        <taxon>Aspergillaceae</taxon>
        <taxon>Aspergillus</taxon>
        <taxon>Aspergillus subgen. Circumdati</taxon>
    </lineage>
</organism>
<dbReference type="VEuPathDB" id="FungiDB:BO83DRAFT_364629"/>
<dbReference type="Proteomes" id="UP000246171">
    <property type="component" value="Unassembled WGS sequence"/>
</dbReference>
<dbReference type="InterPro" id="IPR050300">
    <property type="entry name" value="GDXG_lipolytic_enzyme"/>
</dbReference>
<protein>
    <submittedName>
        <fullName evidence="3">Lipase/esterase</fullName>
    </submittedName>
</protein>
<dbReference type="SUPFAM" id="SSF53474">
    <property type="entry name" value="alpha/beta-Hydrolases"/>
    <property type="match status" value="1"/>
</dbReference>
<name>A0A317V3W1_ASPEC</name>
<comment type="caution">
    <text evidence="3">The sequence shown here is derived from an EMBL/GenBank/DDBJ whole genome shotgun (WGS) entry which is preliminary data.</text>
</comment>
<sequence length="352" mass="38844">MADYSTPESVRALSIPDPELIRFLRDSAPAKVDFTADRHILREKRNLAEKERAEATPTYGTHEFTKTLEMRDGYQSEVRVTKPAESTPVGCPLIILIYGGGWLLGSNYQLIPFARPLAYFYKATVVTVSYRLGPEYKFPIATQDIYDSVKWLALNAASFGANPDTGFVVGGVSAGATMTAVVAQMLAEERFSPPLTGQWLSVPNLFCSETVPERYRHLWLSRHQNTDVPGLTTNDLEILDRSYEPDLLSPAWSPVNSGPPAKGLPPAYLQVAGCDPLRDDGLIWESMLRESGIKTKLDVYPGVPHVHFASYPNFKLSRKSNLDTIAGIGWLLGKRLERETIDGELKSAPGGG</sequence>
<dbReference type="InterPro" id="IPR013094">
    <property type="entry name" value="AB_hydrolase_3"/>
</dbReference>
<dbReference type="PANTHER" id="PTHR48081">
    <property type="entry name" value="AB HYDROLASE SUPERFAMILY PROTEIN C4A8.06C"/>
    <property type="match status" value="1"/>
</dbReference>
<dbReference type="Pfam" id="PF07859">
    <property type="entry name" value="Abhydrolase_3"/>
    <property type="match status" value="1"/>
</dbReference>
<dbReference type="AlphaFoldDB" id="A0A317V3W1"/>
<dbReference type="GeneID" id="37051593"/>
<keyword evidence="1" id="KW-0378">Hydrolase</keyword>
<dbReference type="OrthoDB" id="408631at2759"/>
<reference evidence="3" key="1">
    <citation type="submission" date="2016-12" db="EMBL/GenBank/DDBJ databases">
        <title>The genomes of Aspergillus section Nigri reveals drivers in fungal speciation.</title>
        <authorList>
            <consortium name="DOE Joint Genome Institute"/>
            <person name="Vesth T.C."/>
            <person name="Nybo J."/>
            <person name="Theobald S."/>
            <person name="Brandl J."/>
            <person name="Frisvad J.C."/>
            <person name="Nielsen K.F."/>
            <person name="Lyhne E.K."/>
            <person name="Kogle M.E."/>
            <person name="Kuo A."/>
            <person name="Riley R."/>
            <person name="Clum A."/>
            <person name="Nolan M."/>
            <person name="Lipzen A."/>
            <person name="Salamov A."/>
            <person name="Henrissat B."/>
            <person name="Wiebenga A."/>
            <person name="De vries R.P."/>
            <person name="Grigoriev I.V."/>
            <person name="Mortensen U.H."/>
            <person name="Andersen M.R."/>
            <person name="Baker S.E."/>
        </authorList>
    </citation>
    <scope>NUCLEOTIDE SEQUENCE</scope>
    <source>
        <strain evidence="3">CBS 122712</strain>
    </source>
</reference>